<dbReference type="GO" id="GO:0004016">
    <property type="term" value="F:adenylate cyclase activity"/>
    <property type="evidence" value="ECO:0007669"/>
    <property type="project" value="UniProtKB-ARBA"/>
</dbReference>
<reference evidence="1 2" key="1">
    <citation type="submission" date="2018-05" db="EMBL/GenBank/DDBJ databases">
        <title>Acuticoccus sediminis sp. nov., isolated from deep-sea sediment of Indian Ocean.</title>
        <authorList>
            <person name="Liu X."/>
            <person name="Lai Q."/>
            <person name="Du Y."/>
            <person name="Sun F."/>
            <person name="Zhang X."/>
            <person name="Wang S."/>
            <person name="Shao Z."/>
        </authorList>
    </citation>
    <scope>NUCLEOTIDE SEQUENCE [LARGE SCALE GENOMIC DNA]</scope>
    <source>
        <strain evidence="1 2">PTG4-2</strain>
    </source>
</reference>
<evidence type="ECO:0008006" key="3">
    <source>
        <dbReference type="Google" id="ProtNLM"/>
    </source>
</evidence>
<dbReference type="OrthoDB" id="9807521at2"/>
<name>A0A8B2NWP9_9HYPH</name>
<dbReference type="Gene3D" id="3.30.70.1230">
    <property type="entry name" value="Nucleotide cyclase"/>
    <property type="match status" value="1"/>
</dbReference>
<proteinExistence type="predicted"/>
<dbReference type="InterPro" id="IPR029787">
    <property type="entry name" value="Nucleotide_cyclase"/>
</dbReference>
<gene>
    <name evidence="1" type="ORF">DLJ53_04840</name>
</gene>
<organism evidence="1 2">
    <name type="scientific">Acuticoccus sediminis</name>
    <dbReference type="NCBI Taxonomy" id="2184697"/>
    <lineage>
        <taxon>Bacteria</taxon>
        <taxon>Pseudomonadati</taxon>
        <taxon>Pseudomonadota</taxon>
        <taxon>Alphaproteobacteria</taxon>
        <taxon>Hyphomicrobiales</taxon>
        <taxon>Amorphaceae</taxon>
        <taxon>Acuticoccus</taxon>
    </lineage>
</organism>
<dbReference type="SUPFAM" id="SSF48452">
    <property type="entry name" value="TPR-like"/>
    <property type="match status" value="1"/>
</dbReference>
<sequence length="580" mass="63666">MNDTVILVVDVVESVRLMQKREGQTVRRWLELTADMGALLEERQCGQILKKSGDGVIFRFDSVPRAVEVGLAILSRSAAANRGVEPGTEIMLRMALEVCPIIVAPDDIYGHGLNVAMRMVTLAGPGEIVATARAREQLVAGLDATVEDLGDCYLKHIDEPVRVFKISGPAAGIAIRPLIDADDLAPMLAVIPFEGLAEGEGALLGEVLAEELITNLGRSSDLRVVSRLSTTALRGRALGVADISRLLHADYVLSGTYRVVADELVLDVELAEPDTASVFWSERRTGSLRSVLDPSSEFVAGLVDVVSHAIVGRELRLARSRSVSNLKHYTLMIAAVALMNRLSPRDFAESRRLLEALIERATRQAVPQAWLAKWHILRVQQGWSDDPERDGALAAQATRIALEVDPECSLALAIDGFVKTNLIKRFDLAETRFDEAIDVCPSNSLAWILRANMHVFRGEGEAAVSDARRALSLSPLDPHRFFYDALSAGAYFANAQYERAIEYARASMRLNRQHTSTLRILAVSLLRLGADKEAGRVADLLREVEPNLTVENWLRRSPSADYPIGRDFARSLAELGFPQR</sequence>
<accession>A0A8B2NWP9</accession>
<dbReference type="GO" id="GO:0009190">
    <property type="term" value="P:cyclic nucleotide biosynthetic process"/>
    <property type="evidence" value="ECO:0007669"/>
    <property type="project" value="InterPro"/>
</dbReference>
<evidence type="ECO:0000313" key="1">
    <source>
        <dbReference type="EMBL" id="RAI03803.1"/>
    </source>
</evidence>
<dbReference type="EMBL" id="QHHQ01000001">
    <property type="protein sequence ID" value="RAI03803.1"/>
    <property type="molecule type" value="Genomic_DNA"/>
</dbReference>
<dbReference type="GO" id="GO:0035556">
    <property type="term" value="P:intracellular signal transduction"/>
    <property type="evidence" value="ECO:0007669"/>
    <property type="project" value="InterPro"/>
</dbReference>
<comment type="caution">
    <text evidence="1">The sequence shown here is derived from an EMBL/GenBank/DDBJ whole genome shotgun (WGS) entry which is preliminary data.</text>
</comment>
<evidence type="ECO:0000313" key="2">
    <source>
        <dbReference type="Proteomes" id="UP000249590"/>
    </source>
</evidence>
<dbReference type="RefSeq" id="WP_111342803.1">
    <property type="nucleotide sequence ID" value="NZ_QHHQ01000001.1"/>
</dbReference>
<dbReference type="CDD" id="cd07302">
    <property type="entry name" value="CHD"/>
    <property type="match status" value="1"/>
</dbReference>
<dbReference type="Gene3D" id="1.25.40.10">
    <property type="entry name" value="Tetratricopeptide repeat domain"/>
    <property type="match status" value="1"/>
</dbReference>
<dbReference type="Proteomes" id="UP000249590">
    <property type="component" value="Unassembled WGS sequence"/>
</dbReference>
<dbReference type="InterPro" id="IPR011990">
    <property type="entry name" value="TPR-like_helical_dom_sf"/>
</dbReference>
<dbReference type="InterPro" id="IPR001054">
    <property type="entry name" value="A/G_cyclase"/>
</dbReference>
<dbReference type="SUPFAM" id="SSF55073">
    <property type="entry name" value="Nucleotide cyclase"/>
    <property type="match status" value="1"/>
</dbReference>
<dbReference type="AlphaFoldDB" id="A0A8B2NWP9"/>
<keyword evidence="2" id="KW-1185">Reference proteome</keyword>
<protein>
    <recommendedName>
        <fullName evidence="3">TolB-like protein</fullName>
    </recommendedName>
</protein>